<proteinExistence type="predicted"/>
<accession>A0ABS4UZ30</accession>
<comment type="caution">
    <text evidence="1">The sequence shown here is derived from an EMBL/GenBank/DDBJ whole genome shotgun (WGS) entry which is preliminary data.</text>
</comment>
<dbReference type="EMBL" id="JAGINT010000002">
    <property type="protein sequence ID" value="MBP2356911.1"/>
    <property type="molecule type" value="Genomic_DNA"/>
</dbReference>
<sequence length="36" mass="3745">MPAIASGPTFVVLFGFASVFGNHGPRLPLTVLSTSR</sequence>
<gene>
    <name evidence="1" type="ORF">JOF29_008021</name>
</gene>
<evidence type="ECO:0000313" key="2">
    <source>
        <dbReference type="Proteomes" id="UP000755585"/>
    </source>
</evidence>
<evidence type="ECO:0000313" key="1">
    <source>
        <dbReference type="EMBL" id="MBP2356911.1"/>
    </source>
</evidence>
<name>A0ABS4UZ30_9ACTN</name>
<keyword evidence="2" id="KW-1185">Reference proteome</keyword>
<reference evidence="1 2" key="1">
    <citation type="submission" date="2021-03" db="EMBL/GenBank/DDBJ databases">
        <title>Sequencing the genomes of 1000 actinobacteria strains.</title>
        <authorList>
            <person name="Klenk H.-P."/>
        </authorList>
    </citation>
    <scope>NUCLEOTIDE SEQUENCE [LARGE SCALE GENOMIC DNA]</scope>
    <source>
        <strain evidence="1 2">DSM 18824</strain>
    </source>
</reference>
<organism evidence="1 2">
    <name type="scientific">Kribbella aluminosa</name>
    <dbReference type="NCBI Taxonomy" id="416017"/>
    <lineage>
        <taxon>Bacteria</taxon>
        <taxon>Bacillati</taxon>
        <taxon>Actinomycetota</taxon>
        <taxon>Actinomycetes</taxon>
        <taxon>Propionibacteriales</taxon>
        <taxon>Kribbellaceae</taxon>
        <taxon>Kribbella</taxon>
    </lineage>
</organism>
<dbReference type="Proteomes" id="UP000755585">
    <property type="component" value="Unassembled WGS sequence"/>
</dbReference>
<protein>
    <submittedName>
        <fullName evidence="1">Uncharacterized protein</fullName>
    </submittedName>
</protein>